<protein>
    <recommendedName>
        <fullName evidence="3">Integrase catalytic domain-containing protein</fullName>
    </recommendedName>
</protein>
<proteinExistence type="predicted"/>
<organism evidence="1 2">
    <name type="scientific">[Clostridium] polysaccharolyticum</name>
    <dbReference type="NCBI Taxonomy" id="29364"/>
    <lineage>
        <taxon>Bacteria</taxon>
        <taxon>Bacillati</taxon>
        <taxon>Bacillota</taxon>
        <taxon>Clostridia</taxon>
        <taxon>Lachnospirales</taxon>
        <taxon>Lachnospiraceae</taxon>
    </lineage>
</organism>
<reference evidence="1 2" key="1">
    <citation type="submission" date="2016-10" db="EMBL/GenBank/DDBJ databases">
        <authorList>
            <person name="de Groot N.N."/>
        </authorList>
    </citation>
    <scope>NUCLEOTIDE SEQUENCE [LARGE SCALE GENOMIC DNA]</scope>
    <source>
        <strain evidence="1 2">DSM 1801</strain>
    </source>
</reference>
<sequence>MRLHTNDLWVLQELEDVDMYVEDRRRKGKLIFVYDYVSQFILQAKFFFLIESNADTISLFDKLWRYGIPKTVLIETERMLGENWLQVAHVLGIQVWKTEEKRVDLDTGSIKEQWGEKIKTLTIKKYRNFKEFRKHVNGLILEWNQQNREGREKNSRLQEYDKQLCRHIFLEREVLRESYLIKYKSFVTAKGNIQVLHRIYQVPEQYKGKWIEIRVSLIYKQEIYIYDETRNLLIHRCPLVAQL</sequence>
<dbReference type="Proteomes" id="UP000199800">
    <property type="component" value="Unassembled WGS sequence"/>
</dbReference>
<keyword evidence="2" id="KW-1185">Reference proteome</keyword>
<dbReference type="RefSeq" id="WP_092477916.1">
    <property type="nucleotide sequence ID" value="NZ_FOHN01000012.1"/>
</dbReference>
<dbReference type="EMBL" id="FOHN01000012">
    <property type="protein sequence ID" value="SET24931.1"/>
    <property type="molecule type" value="Genomic_DNA"/>
</dbReference>
<dbReference type="STRING" id="29364.SAMN04487772_11223"/>
<evidence type="ECO:0000313" key="2">
    <source>
        <dbReference type="Proteomes" id="UP000199800"/>
    </source>
</evidence>
<dbReference type="OrthoDB" id="9794201at2"/>
<name>A0A1I0CYS0_9FIRM</name>
<evidence type="ECO:0008006" key="3">
    <source>
        <dbReference type="Google" id="ProtNLM"/>
    </source>
</evidence>
<dbReference type="AlphaFoldDB" id="A0A1I0CYS0"/>
<accession>A0A1I0CYS0</accession>
<gene>
    <name evidence="1" type="ORF">SAMN04487772_11223</name>
</gene>
<evidence type="ECO:0000313" key="1">
    <source>
        <dbReference type="EMBL" id="SET24931.1"/>
    </source>
</evidence>